<keyword evidence="2" id="KW-1185">Reference proteome</keyword>
<evidence type="ECO:0000313" key="2">
    <source>
        <dbReference type="Proteomes" id="UP000886998"/>
    </source>
</evidence>
<dbReference type="AlphaFoldDB" id="A0A8X7CCR4"/>
<sequence>MTVSDSVTIDGACLTDKPPLRRTVEELLQRKNGDAVDGVELLQRKNGDSVVSVQISRQVVFRLFIREGPERLINRSISLGT</sequence>
<comment type="caution">
    <text evidence="1">The sequence shown here is derived from an EMBL/GenBank/DDBJ whole genome shotgun (WGS) entry which is preliminary data.</text>
</comment>
<protein>
    <submittedName>
        <fullName evidence="1">Uncharacterized protein</fullName>
    </submittedName>
</protein>
<reference evidence="1" key="1">
    <citation type="submission" date="2020-08" db="EMBL/GenBank/DDBJ databases">
        <title>Multicomponent nature underlies the extraordinary mechanical properties of spider dragline silk.</title>
        <authorList>
            <person name="Kono N."/>
            <person name="Nakamura H."/>
            <person name="Mori M."/>
            <person name="Yoshida Y."/>
            <person name="Ohtoshi R."/>
            <person name="Malay A.D."/>
            <person name="Moran D.A.P."/>
            <person name="Tomita M."/>
            <person name="Numata K."/>
            <person name="Arakawa K."/>
        </authorList>
    </citation>
    <scope>NUCLEOTIDE SEQUENCE</scope>
</reference>
<proteinExistence type="predicted"/>
<name>A0A8X7CCR4_9ARAC</name>
<dbReference type="EMBL" id="BMAV01013926">
    <property type="protein sequence ID" value="GFY61926.1"/>
    <property type="molecule type" value="Genomic_DNA"/>
</dbReference>
<gene>
    <name evidence="1" type="ORF">TNIN_397881</name>
</gene>
<dbReference type="Proteomes" id="UP000886998">
    <property type="component" value="Unassembled WGS sequence"/>
</dbReference>
<evidence type="ECO:0000313" key="1">
    <source>
        <dbReference type="EMBL" id="GFY61926.1"/>
    </source>
</evidence>
<organism evidence="1 2">
    <name type="scientific">Trichonephila inaurata madagascariensis</name>
    <dbReference type="NCBI Taxonomy" id="2747483"/>
    <lineage>
        <taxon>Eukaryota</taxon>
        <taxon>Metazoa</taxon>
        <taxon>Ecdysozoa</taxon>
        <taxon>Arthropoda</taxon>
        <taxon>Chelicerata</taxon>
        <taxon>Arachnida</taxon>
        <taxon>Araneae</taxon>
        <taxon>Araneomorphae</taxon>
        <taxon>Entelegynae</taxon>
        <taxon>Araneoidea</taxon>
        <taxon>Nephilidae</taxon>
        <taxon>Trichonephila</taxon>
        <taxon>Trichonephila inaurata</taxon>
    </lineage>
</organism>
<accession>A0A8X7CCR4</accession>